<comment type="caution">
    <text evidence="2">The sequence shown here is derived from an EMBL/GenBank/DDBJ whole genome shotgun (WGS) entry which is preliminary data.</text>
</comment>
<evidence type="ECO:0000313" key="3">
    <source>
        <dbReference type="Proteomes" id="UP000004371"/>
    </source>
</evidence>
<reference evidence="2 3" key="1">
    <citation type="journal article" date="2012" name="Int. J. Syst. Evol. Microbiol.">
        <title>Vibrio caribbeanicus sp. nov., isolated from the marine sponge Scleritoderma cyanea.</title>
        <authorList>
            <person name="Hoffmann M."/>
            <person name="Monday S.R."/>
            <person name="Allard M.W."/>
            <person name="Strain E.A."/>
            <person name="Whittaker P."/>
            <person name="Naum M."/>
            <person name="McCarthy P.J."/>
            <person name="Lopez J.V."/>
            <person name="Fischer M."/>
            <person name="Brown E.W."/>
        </authorList>
    </citation>
    <scope>NUCLEOTIDE SEQUENCE [LARGE SCALE GENOMIC DNA]</scope>
    <source>
        <strain evidence="2 3">LMG 20546</strain>
    </source>
</reference>
<keyword evidence="3" id="KW-1185">Reference proteome</keyword>
<feature type="domain" description="N-acetyltransferase" evidence="1">
    <location>
        <begin position="2"/>
        <end position="155"/>
    </location>
</feature>
<dbReference type="Proteomes" id="UP000004371">
    <property type="component" value="Unassembled WGS sequence"/>
</dbReference>
<accession>E8LZ29</accession>
<dbReference type="Gene3D" id="3.40.630.30">
    <property type="match status" value="1"/>
</dbReference>
<dbReference type="InterPro" id="IPR016181">
    <property type="entry name" value="Acyl_CoA_acyltransferase"/>
</dbReference>
<organism evidence="2 3">
    <name type="scientific">Vibrio brasiliensis LMG 20546</name>
    <dbReference type="NCBI Taxonomy" id="945543"/>
    <lineage>
        <taxon>Bacteria</taxon>
        <taxon>Pseudomonadati</taxon>
        <taxon>Pseudomonadota</taxon>
        <taxon>Gammaproteobacteria</taxon>
        <taxon>Vibrionales</taxon>
        <taxon>Vibrionaceae</taxon>
        <taxon>Vibrio</taxon>
        <taxon>Vibrio oreintalis group</taxon>
    </lineage>
</organism>
<evidence type="ECO:0000259" key="1">
    <source>
        <dbReference type="PROSITE" id="PS51186"/>
    </source>
</evidence>
<evidence type="ECO:0000313" key="2">
    <source>
        <dbReference type="EMBL" id="EGA64015.1"/>
    </source>
</evidence>
<dbReference type="AlphaFoldDB" id="E8LZ29"/>
<dbReference type="InterPro" id="IPR000182">
    <property type="entry name" value="GNAT_dom"/>
</dbReference>
<dbReference type="GO" id="GO:0016747">
    <property type="term" value="F:acyltransferase activity, transferring groups other than amino-acyl groups"/>
    <property type="evidence" value="ECO:0007669"/>
    <property type="project" value="InterPro"/>
</dbReference>
<dbReference type="Pfam" id="PF00583">
    <property type="entry name" value="Acetyltransf_1"/>
    <property type="match status" value="1"/>
</dbReference>
<dbReference type="EMBL" id="AEVS01000101">
    <property type="protein sequence ID" value="EGA64015.1"/>
    <property type="molecule type" value="Genomic_DNA"/>
</dbReference>
<dbReference type="eggNOG" id="COG1670">
    <property type="taxonomic scope" value="Bacteria"/>
</dbReference>
<protein>
    <recommendedName>
        <fullName evidence="1">N-acetyltransferase domain-containing protein</fullName>
    </recommendedName>
</protein>
<dbReference type="RefSeq" id="WP_006881098.1">
    <property type="nucleotide sequence ID" value="NZ_AEVS01000101.1"/>
</dbReference>
<dbReference type="SUPFAM" id="SSF55729">
    <property type="entry name" value="Acyl-CoA N-acyltransferases (Nat)"/>
    <property type="match status" value="1"/>
</dbReference>
<dbReference type="OrthoDB" id="8304386at2"/>
<dbReference type="STRING" id="945543.VIBR0546_05977"/>
<proteinExistence type="predicted"/>
<gene>
    <name evidence="2" type="ORF">VIBR0546_05977</name>
</gene>
<sequence>MIQLTPMTPDYLEKVVTLSVAQEQLPYVGTIEEVLLNADDKVHPHLVLAEGEVVGIFLIDTTYSANYDFCPGDGLGFRAFLIDSRQQGKGYGSGTMAELATYLSQHYSGFSTVYLTVNCKNHIAYQCYLKNGFQDDKQLYLGGVAGPQHILSMAL</sequence>
<name>E8LZ29_9VIBR</name>
<dbReference type="PROSITE" id="PS51186">
    <property type="entry name" value="GNAT"/>
    <property type="match status" value="1"/>
</dbReference>